<proteinExistence type="predicted"/>
<gene>
    <name evidence="1" type="ordered locus">cce_1306</name>
</gene>
<dbReference type="KEGG" id="cyt:cce_1306"/>
<dbReference type="Proteomes" id="UP000001203">
    <property type="component" value="Chromosome circular"/>
</dbReference>
<protein>
    <submittedName>
        <fullName evidence="1">Uncharacterized protein</fullName>
    </submittedName>
</protein>
<dbReference type="HOGENOM" id="CLU_3327043_0_0_3"/>
<dbReference type="AlphaFoldDB" id="B1WVR9"/>
<dbReference type="EMBL" id="CP000806">
    <property type="protein sequence ID" value="ACB50656.1"/>
    <property type="molecule type" value="Genomic_DNA"/>
</dbReference>
<keyword evidence="2" id="KW-1185">Reference proteome</keyword>
<accession>B1WVR9</accession>
<organism evidence="1 2">
    <name type="scientific">Crocosphaera subtropica (strain ATCC 51142 / BH68)</name>
    <name type="common">Cyanothece sp. (strain ATCC 51142)</name>
    <dbReference type="NCBI Taxonomy" id="43989"/>
    <lineage>
        <taxon>Bacteria</taxon>
        <taxon>Bacillati</taxon>
        <taxon>Cyanobacteriota</taxon>
        <taxon>Cyanophyceae</taxon>
        <taxon>Oscillatoriophycideae</taxon>
        <taxon>Chroococcales</taxon>
        <taxon>Aphanothecaceae</taxon>
        <taxon>Crocosphaera</taxon>
        <taxon>Crocosphaera subtropica</taxon>
    </lineage>
</organism>
<evidence type="ECO:0000313" key="1">
    <source>
        <dbReference type="EMBL" id="ACB50656.1"/>
    </source>
</evidence>
<name>B1WVR9_CROS5</name>
<dbReference type="STRING" id="43989.cce_1306"/>
<evidence type="ECO:0000313" key="2">
    <source>
        <dbReference type="Proteomes" id="UP000001203"/>
    </source>
</evidence>
<sequence length="38" mass="4337">MCLEPLVLMSILLKNVKNYPLFKTVLKQKTKSQSLISS</sequence>
<reference evidence="1 2" key="1">
    <citation type="journal article" date="2008" name="Proc. Natl. Acad. Sci. U.S.A.">
        <title>The genome of Cyanothece 51142, a unicellular diazotrophic cyanobacterium important in the marine nitrogen cycle.</title>
        <authorList>
            <person name="Welsh E.A."/>
            <person name="Liberton M."/>
            <person name="Stoeckel J."/>
            <person name="Loh T."/>
            <person name="Elvitigala T."/>
            <person name="Wang C."/>
            <person name="Wollam A."/>
            <person name="Fulton R.S."/>
            <person name="Clifton S.W."/>
            <person name="Jacobs J.M."/>
            <person name="Aurora R."/>
            <person name="Ghosh B.K."/>
            <person name="Sherman L.A."/>
            <person name="Smith R.D."/>
            <person name="Wilson R.K."/>
            <person name="Pakrasi H.B."/>
        </authorList>
    </citation>
    <scope>NUCLEOTIDE SEQUENCE [LARGE SCALE GENOMIC DNA]</scope>
    <source>
        <strain evidence="2">ATCC 51142 / BH68</strain>
    </source>
</reference>